<dbReference type="InterPro" id="IPR015943">
    <property type="entry name" value="WD40/YVTN_repeat-like_dom_sf"/>
</dbReference>
<dbReference type="RefSeq" id="WP_078453695.1">
    <property type="nucleotide sequence ID" value="NZ_MPNX01000041.1"/>
</dbReference>
<evidence type="ECO:0008006" key="5">
    <source>
        <dbReference type="Google" id="ProtNLM"/>
    </source>
</evidence>
<comment type="caution">
    <text evidence="3">The sequence shown here is derived from an EMBL/GenBank/DDBJ whole genome shotgun (WGS) entry which is preliminary data.</text>
</comment>
<dbReference type="GO" id="GO:0016757">
    <property type="term" value="F:glycosyltransferase activity"/>
    <property type="evidence" value="ECO:0007669"/>
    <property type="project" value="InterPro"/>
</dbReference>
<dbReference type="Gene3D" id="3.40.50.2000">
    <property type="entry name" value="Glycogen Phosphorylase B"/>
    <property type="match status" value="2"/>
</dbReference>
<proteinExistence type="predicted"/>
<evidence type="ECO:0000313" key="4">
    <source>
        <dbReference type="Proteomes" id="UP000190962"/>
    </source>
</evidence>
<protein>
    <recommendedName>
        <fullName evidence="5">Glycosyltransferase</fullName>
    </recommendedName>
</protein>
<dbReference type="InterPro" id="IPR028098">
    <property type="entry name" value="Glyco_trans_4-like_N"/>
</dbReference>
<gene>
    <name evidence="3" type="ORF">BOV88_13350</name>
</gene>
<evidence type="ECO:0000313" key="3">
    <source>
        <dbReference type="EMBL" id="OOY33799.1"/>
    </source>
</evidence>
<dbReference type="Pfam" id="PF00534">
    <property type="entry name" value="Glycos_transf_1"/>
    <property type="match status" value="1"/>
</dbReference>
<dbReference type="EMBL" id="MPNX01000041">
    <property type="protein sequence ID" value="OOY33799.1"/>
    <property type="molecule type" value="Genomic_DNA"/>
</dbReference>
<accession>A0A1T2FG00</accession>
<dbReference type="CDD" id="cd03801">
    <property type="entry name" value="GT4_PimA-like"/>
    <property type="match status" value="1"/>
</dbReference>
<dbReference type="AlphaFoldDB" id="A0A1T2FG00"/>
<dbReference type="SUPFAM" id="SSF75011">
    <property type="entry name" value="3-carboxy-cis,cis-mucoante lactonizing enzyme"/>
    <property type="match status" value="1"/>
</dbReference>
<evidence type="ECO:0000259" key="2">
    <source>
        <dbReference type="Pfam" id="PF13439"/>
    </source>
</evidence>
<sequence length="801" mass="89562">MKKKHVKNTLRALAKRFYSISLSSFNNLISKFFSYLLDHYRDSKLIENTDCTGVIQSNFLCRLQAQYIHIAEDSILNDISKNSHYIPYAVGDRKRYATCSGVAWINRNLLAVVNLYGQHLRLYHFDPESAASPLILLKEFSDDIDYPETVAASPDEKKLAIAHSLSETKGLTINNLRKESGYYSITSNNIRYGTYHGLGFAPNSRFLAATQIKDNGFVEIVELESGVTTDMLANHLLPMRPKGVAISKDGLYLAVISANLVKIEDFLDKAGSAISLYSFNQQTGIIGQKPITEFQMAGNSLSGIECCTFLAQPTKNDIYNLLTVDQATDHVLMYSFNASERCIKCNGIISDDALFPHGIDVSPRGNYIAVANYGDDTLRMIRLPGDLLQSINQKTDWTQELTDNAFTANQLPSKLDISPVTGFQEIIPDRQTVMLCGHMSGETLAGAERSLLDLARAFNAIQFNLIVTLPSADNQEYIENIKQYCHEIYIFDYALFTHRSPSEKAVRQFSQIIIEHQVDFVHINTITLFEPLLATKRTSAKSILHVREIINQDKFLLKNFKMSAEMLLSIVSGLADIIIGNSQATMSMLDSSPNSRLLYNLIDFDHFKMPNLLGDTINFGMISSNPPQKGLVDFINIAQSCASRLPQARFILIGPITPIVQQAKTDQERGLLTKNLIFPGYINESRQAVSMINVMLSLSEVPESFGRSIAEAIAAERPVIATNIGAMPELVQHGHNGFLVKPKALEAVQKHIEFFCEHPDKIVSMGKSGKKISTSIFSEQVFFNKLRQIYQEISCHDEILM</sequence>
<reference evidence="3 4" key="1">
    <citation type="submission" date="2016-11" db="EMBL/GenBank/DDBJ databases">
        <title>Mixed transmission modes and dynamic genome evolution in an obligate animal-bacterial symbiosis.</title>
        <authorList>
            <person name="Russell S.L."/>
            <person name="Corbett-Detig R.B."/>
            <person name="Cavanaugh C.M."/>
        </authorList>
    </citation>
    <scope>NUCLEOTIDE SEQUENCE [LARGE SCALE GENOMIC DNA]</scope>
    <source>
        <strain evidence="3">MA-KB16</strain>
    </source>
</reference>
<feature type="domain" description="Glycosyl transferase family 1" evidence="1">
    <location>
        <begin position="619"/>
        <end position="771"/>
    </location>
</feature>
<dbReference type="Gene3D" id="2.130.10.10">
    <property type="entry name" value="YVTN repeat-like/Quinoprotein amine dehydrogenase"/>
    <property type="match status" value="1"/>
</dbReference>
<dbReference type="InterPro" id="IPR001296">
    <property type="entry name" value="Glyco_trans_1"/>
</dbReference>
<dbReference type="Pfam" id="PF13439">
    <property type="entry name" value="Glyco_transf_4"/>
    <property type="match status" value="1"/>
</dbReference>
<evidence type="ECO:0000259" key="1">
    <source>
        <dbReference type="Pfam" id="PF00534"/>
    </source>
</evidence>
<dbReference type="SUPFAM" id="SSF53756">
    <property type="entry name" value="UDP-Glycosyltransferase/glycogen phosphorylase"/>
    <property type="match status" value="1"/>
</dbReference>
<dbReference type="GO" id="GO:1901135">
    <property type="term" value="P:carbohydrate derivative metabolic process"/>
    <property type="evidence" value="ECO:0007669"/>
    <property type="project" value="UniProtKB-ARBA"/>
</dbReference>
<name>A0A1T2FG00_SOVGS</name>
<dbReference type="PANTHER" id="PTHR12526">
    <property type="entry name" value="GLYCOSYLTRANSFERASE"/>
    <property type="match status" value="1"/>
</dbReference>
<organism evidence="3 4">
    <name type="scientific">Solemya velum gill symbiont</name>
    <dbReference type="NCBI Taxonomy" id="2340"/>
    <lineage>
        <taxon>Bacteria</taxon>
        <taxon>Pseudomonadati</taxon>
        <taxon>Pseudomonadota</taxon>
        <taxon>Gammaproteobacteria</taxon>
        <taxon>sulfur-oxidizing symbionts</taxon>
    </lineage>
</organism>
<feature type="domain" description="Glycosyltransferase subfamily 4-like N-terminal" evidence="2">
    <location>
        <begin position="446"/>
        <end position="604"/>
    </location>
</feature>
<dbReference type="Proteomes" id="UP000190962">
    <property type="component" value="Unassembled WGS sequence"/>
</dbReference>